<feature type="coiled-coil region" evidence="2">
    <location>
        <begin position="94"/>
        <end position="121"/>
    </location>
</feature>
<dbReference type="Pfam" id="PF03763">
    <property type="entry name" value="Remorin_C"/>
    <property type="match status" value="1"/>
</dbReference>
<organism evidence="6 7">
    <name type="scientific">Ensete ventricosum</name>
    <name type="common">Abyssinian banana</name>
    <name type="synonym">Musa ensete</name>
    <dbReference type="NCBI Taxonomy" id="4639"/>
    <lineage>
        <taxon>Eukaryota</taxon>
        <taxon>Viridiplantae</taxon>
        <taxon>Streptophyta</taxon>
        <taxon>Embryophyta</taxon>
        <taxon>Tracheophyta</taxon>
        <taxon>Spermatophyta</taxon>
        <taxon>Magnoliopsida</taxon>
        <taxon>Liliopsida</taxon>
        <taxon>Zingiberales</taxon>
        <taxon>Musaceae</taxon>
        <taxon>Ensete</taxon>
    </lineage>
</organism>
<feature type="domain" description="Remorin N-terminal" evidence="5">
    <location>
        <begin position="5"/>
        <end position="55"/>
    </location>
</feature>
<keyword evidence="2" id="KW-0175">Coiled coil</keyword>
<dbReference type="InterPro" id="IPR005516">
    <property type="entry name" value="Remorin_C"/>
</dbReference>
<dbReference type="PANTHER" id="PTHR31775:SF5">
    <property type="entry name" value="REMORIN 1.4"/>
    <property type="match status" value="1"/>
</dbReference>
<evidence type="ECO:0000313" key="6">
    <source>
        <dbReference type="EMBL" id="KAJ8470488.1"/>
    </source>
</evidence>
<accession>A0AAV8QAY1</accession>
<comment type="caution">
    <text evidence="6">The sequence shown here is derived from an EMBL/GenBank/DDBJ whole genome shotgun (WGS) entry which is preliminary data.</text>
</comment>
<name>A0AAV8QAY1_ENSVE</name>
<evidence type="ECO:0000313" key="7">
    <source>
        <dbReference type="Proteomes" id="UP001222027"/>
    </source>
</evidence>
<dbReference type="Pfam" id="PF03766">
    <property type="entry name" value="Remorin_N"/>
    <property type="match status" value="1"/>
</dbReference>
<evidence type="ECO:0000256" key="2">
    <source>
        <dbReference type="SAM" id="Coils"/>
    </source>
</evidence>
<dbReference type="AlphaFoldDB" id="A0AAV8QAY1"/>
<dbReference type="PANTHER" id="PTHR31775">
    <property type="entry name" value="OS02G0117200 PROTEIN"/>
    <property type="match status" value="1"/>
</dbReference>
<proteinExistence type="inferred from homology"/>
<reference evidence="6 7" key="1">
    <citation type="submission" date="2022-12" db="EMBL/GenBank/DDBJ databases">
        <title>Chromosome-scale assembly of the Ensete ventricosum genome.</title>
        <authorList>
            <person name="Dussert Y."/>
            <person name="Stocks J."/>
            <person name="Wendawek A."/>
            <person name="Woldeyes F."/>
            <person name="Nichols R.A."/>
            <person name="Borrell J.S."/>
        </authorList>
    </citation>
    <scope>NUCLEOTIDE SEQUENCE [LARGE SCALE GENOMIC DNA]</scope>
    <source>
        <strain evidence="7">cv. Maze</strain>
        <tissue evidence="6">Seeds</tissue>
    </source>
</reference>
<evidence type="ECO:0008006" key="8">
    <source>
        <dbReference type="Google" id="ProtNLM"/>
    </source>
</evidence>
<gene>
    <name evidence="6" type="ORF">OPV22_024831</name>
</gene>
<dbReference type="InterPro" id="IPR005518">
    <property type="entry name" value="Remorin_N"/>
</dbReference>
<comment type="similarity">
    <text evidence="1">Belongs to the remorin family.</text>
</comment>
<sequence length="171" mass="19016">MAEEAEKEQVSVELPPAAEEKPDDSKALAVVEKPASQETKSVGNSINRDVALAQVETEKKLSLIKAWEESEKTKAENKSQRKLSAITSWENSKKATLEAELKMIEEKIENQKAEYAEKMKNKIAMIHKAAEEKRILVEAKHGEELLKAEETAAKYRATGQAPKKGFSCFSA</sequence>
<evidence type="ECO:0000256" key="1">
    <source>
        <dbReference type="ARBA" id="ARBA00005711"/>
    </source>
</evidence>
<feature type="domain" description="Remorin C-terminal" evidence="4">
    <location>
        <begin position="59"/>
        <end position="164"/>
    </location>
</feature>
<dbReference type="EMBL" id="JAQQAF010000007">
    <property type="protein sequence ID" value="KAJ8470488.1"/>
    <property type="molecule type" value="Genomic_DNA"/>
</dbReference>
<evidence type="ECO:0000256" key="3">
    <source>
        <dbReference type="SAM" id="MobiDB-lite"/>
    </source>
</evidence>
<keyword evidence="7" id="KW-1185">Reference proteome</keyword>
<evidence type="ECO:0000259" key="4">
    <source>
        <dbReference type="Pfam" id="PF03763"/>
    </source>
</evidence>
<evidence type="ECO:0000259" key="5">
    <source>
        <dbReference type="Pfam" id="PF03766"/>
    </source>
</evidence>
<protein>
    <recommendedName>
        <fullName evidence="8">Remorin C-terminal domain-containing protein</fullName>
    </recommendedName>
</protein>
<dbReference type="Proteomes" id="UP001222027">
    <property type="component" value="Unassembled WGS sequence"/>
</dbReference>
<feature type="region of interest" description="Disordered" evidence="3">
    <location>
        <begin position="1"/>
        <end position="28"/>
    </location>
</feature>